<evidence type="ECO:0000256" key="10">
    <source>
        <dbReference type="ARBA" id="ARBA00023136"/>
    </source>
</evidence>
<keyword evidence="4 22" id="KW-0812">Transmembrane</keyword>
<gene>
    <name evidence="26" type="ORF">J4Q44_G00252780</name>
</gene>
<evidence type="ECO:0000256" key="9">
    <source>
        <dbReference type="ARBA" id="ARBA00023065"/>
    </source>
</evidence>
<evidence type="ECO:0000313" key="27">
    <source>
        <dbReference type="Proteomes" id="UP001356427"/>
    </source>
</evidence>
<evidence type="ECO:0000256" key="14">
    <source>
        <dbReference type="ARBA" id="ARBA00023214"/>
    </source>
</evidence>
<dbReference type="EMBL" id="JAGTTL010000023">
    <property type="protein sequence ID" value="KAK6304692.1"/>
    <property type="molecule type" value="Genomic_DNA"/>
</dbReference>
<keyword evidence="2 23" id="KW-0813">Transport</keyword>
<evidence type="ECO:0000256" key="2">
    <source>
        <dbReference type="ARBA" id="ARBA00022448"/>
    </source>
</evidence>
<feature type="region of interest" description="Disordered" evidence="24">
    <location>
        <begin position="1277"/>
        <end position="1369"/>
    </location>
</feature>
<feature type="compositionally biased region" description="Basic and acidic residues" evidence="24">
    <location>
        <begin position="1427"/>
        <end position="1443"/>
    </location>
</feature>
<keyword evidence="14" id="KW-0868">Chloride</keyword>
<feature type="signal peptide" evidence="23">
    <location>
        <begin position="1"/>
        <end position="26"/>
    </location>
</feature>
<evidence type="ECO:0000256" key="22">
    <source>
        <dbReference type="PROSITE-ProRule" id="PRU00385"/>
    </source>
</evidence>
<comment type="similarity">
    <text evidence="23">Belongs to the ligand-gated ion channel (TC 1.A.9) family.</text>
</comment>
<feature type="region of interest" description="Disordered" evidence="24">
    <location>
        <begin position="38"/>
        <end position="63"/>
    </location>
</feature>
<protein>
    <recommendedName>
        <fullName evidence="19">GABA(C) receptor</fullName>
    </recommendedName>
</protein>
<evidence type="ECO:0000256" key="24">
    <source>
        <dbReference type="SAM" id="MobiDB-lite"/>
    </source>
</evidence>
<evidence type="ECO:0000256" key="17">
    <source>
        <dbReference type="ARBA" id="ARBA00023303"/>
    </source>
</evidence>
<dbReference type="InterPro" id="IPR012315">
    <property type="entry name" value="KASH"/>
</dbReference>
<evidence type="ECO:0000313" key="26">
    <source>
        <dbReference type="EMBL" id="KAK6304692.1"/>
    </source>
</evidence>
<dbReference type="Pfam" id="PF25803">
    <property type="entry name" value="Spectrin_SYNE1_2"/>
    <property type="match status" value="1"/>
</dbReference>
<dbReference type="PROSITE" id="PS51049">
    <property type="entry name" value="KASH"/>
    <property type="match status" value="1"/>
</dbReference>
<evidence type="ECO:0000256" key="4">
    <source>
        <dbReference type="ARBA" id="ARBA00022692"/>
    </source>
</evidence>
<keyword evidence="6" id="KW-0677">Repeat</keyword>
<dbReference type="SUPFAM" id="SSF90112">
    <property type="entry name" value="Neurotransmitter-gated ion-channel transmembrane pore"/>
    <property type="match status" value="1"/>
</dbReference>
<dbReference type="Gene3D" id="2.70.170.10">
    <property type="entry name" value="Neurotransmitter-gated ion-channel ligand-binding domain"/>
    <property type="match status" value="1"/>
</dbReference>
<evidence type="ECO:0000256" key="20">
    <source>
        <dbReference type="ARBA" id="ARBA00034104"/>
    </source>
</evidence>
<feature type="transmembrane region" description="Helical" evidence="23">
    <location>
        <begin position="277"/>
        <end position="298"/>
    </location>
</feature>
<dbReference type="GO" id="GO:0051015">
    <property type="term" value="F:actin filament binding"/>
    <property type="evidence" value="ECO:0007669"/>
    <property type="project" value="TreeGrafter"/>
</dbReference>
<dbReference type="Pfam" id="PF25804">
    <property type="entry name" value="SYNE3"/>
    <property type="match status" value="1"/>
</dbReference>
<dbReference type="GO" id="GO:0004888">
    <property type="term" value="F:transmembrane signaling receptor activity"/>
    <property type="evidence" value="ECO:0007669"/>
    <property type="project" value="InterPro"/>
</dbReference>
<evidence type="ECO:0000256" key="15">
    <source>
        <dbReference type="ARBA" id="ARBA00023242"/>
    </source>
</evidence>
<feature type="region of interest" description="Disordered" evidence="24">
    <location>
        <begin position="849"/>
        <end position="893"/>
    </location>
</feature>
<dbReference type="CDD" id="cd00176">
    <property type="entry name" value="SPEC"/>
    <property type="match status" value="1"/>
</dbReference>
<feature type="compositionally biased region" description="Gly residues" evidence="24">
    <location>
        <begin position="1480"/>
        <end position="1510"/>
    </location>
</feature>
<feature type="domain" description="KASH" evidence="25">
    <location>
        <begin position="1753"/>
        <end position="1811"/>
    </location>
</feature>
<dbReference type="GO" id="GO:0034707">
    <property type="term" value="C:chloride channel complex"/>
    <property type="evidence" value="ECO:0007669"/>
    <property type="project" value="UniProtKB-KW"/>
</dbReference>
<dbReference type="Pfam" id="PF02931">
    <property type="entry name" value="Neur_chan_LBD"/>
    <property type="match status" value="1"/>
</dbReference>
<feature type="chain" id="PRO_5042665756" description="GABA(C) receptor" evidence="23">
    <location>
        <begin position="27"/>
        <end position="1811"/>
    </location>
</feature>
<dbReference type="InterPro" id="IPR006202">
    <property type="entry name" value="Neur_chan_lig-bd"/>
</dbReference>
<keyword evidence="17 23" id="KW-0407">Ion channel</keyword>
<accession>A0AAN8LAR0</accession>
<proteinExistence type="inferred from homology"/>
<keyword evidence="7 23" id="KW-1133">Transmembrane helix</keyword>
<evidence type="ECO:0000259" key="25">
    <source>
        <dbReference type="PROSITE" id="PS51049"/>
    </source>
</evidence>
<keyword evidence="27" id="KW-1185">Reference proteome</keyword>
<feature type="topological domain" description="Cytoplasmic" evidence="22">
    <location>
        <begin position="1"/>
        <end position="1761"/>
    </location>
</feature>
<comment type="caution">
    <text evidence="26">The sequence shown here is derived from an EMBL/GenBank/DDBJ whole genome shotgun (WGS) entry which is preliminary data.</text>
</comment>
<keyword evidence="5 23" id="KW-0732">Signal</keyword>
<feature type="transmembrane region" description="Helical" evidence="23">
    <location>
        <begin position="342"/>
        <end position="364"/>
    </location>
</feature>
<dbReference type="PRINTS" id="PR00253">
    <property type="entry name" value="GABAARECEPTR"/>
</dbReference>
<feature type="compositionally biased region" description="Basic and acidic residues" evidence="24">
    <location>
        <begin position="1519"/>
        <end position="1531"/>
    </location>
</feature>
<dbReference type="SMART" id="SM01249">
    <property type="entry name" value="KASH"/>
    <property type="match status" value="1"/>
</dbReference>
<dbReference type="Gene3D" id="1.20.58.390">
    <property type="entry name" value="Neurotransmitter-gated ion-channel transmembrane domain"/>
    <property type="match status" value="1"/>
</dbReference>
<dbReference type="InterPro" id="IPR006029">
    <property type="entry name" value="Neurotrans-gated_channel_TM"/>
</dbReference>
<evidence type="ECO:0000256" key="5">
    <source>
        <dbReference type="ARBA" id="ARBA00022729"/>
    </source>
</evidence>
<evidence type="ECO:0000256" key="23">
    <source>
        <dbReference type="RuleBase" id="RU000687"/>
    </source>
</evidence>
<dbReference type="InterPro" id="IPR038050">
    <property type="entry name" value="Neuro_actylchol_rec"/>
</dbReference>
<dbReference type="PANTHER" id="PTHR47535:SF2">
    <property type="entry name" value="NESPRIN-3"/>
    <property type="match status" value="1"/>
</dbReference>
<keyword evidence="12" id="KW-0869">Chloride channel</keyword>
<dbReference type="GO" id="GO:0005254">
    <property type="term" value="F:chloride channel activity"/>
    <property type="evidence" value="ECO:0007669"/>
    <property type="project" value="UniProtKB-KW"/>
</dbReference>
<dbReference type="GO" id="GO:0045211">
    <property type="term" value="C:postsynaptic membrane"/>
    <property type="evidence" value="ECO:0007669"/>
    <property type="project" value="UniProtKB-SubCell"/>
</dbReference>
<feature type="region of interest" description="Disordered" evidence="24">
    <location>
        <begin position="1545"/>
        <end position="1582"/>
    </location>
</feature>
<dbReference type="GO" id="GO:0005737">
    <property type="term" value="C:cytoplasm"/>
    <property type="evidence" value="ECO:0007669"/>
    <property type="project" value="TreeGrafter"/>
</dbReference>
<evidence type="ECO:0000256" key="21">
    <source>
        <dbReference type="ARBA" id="ARBA00046312"/>
    </source>
</evidence>
<dbReference type="GO" id="GO:0034993">
    <property type="term" value="C:meiotic nuclear membrane microtubule tethering complex"/>
    <property type="evidence" value="ECO:0007669"/>
    <property type="project" value="TreeGrafter"/>
</dbReference>
<dbReference type="GO" id="GO:0007097">
    <property type="term" value="P:nuclear migration"/>
    <property type="evidence" value="ECO:0007669"/>
    <property type="project" value="TreeGrafter"/>
</dbReference>
<keyword evidence="15" id="KW-0539">Nucleus</keyword>
<feature type="compositionally biased region" description="Polar residues" evidence="24">
    <location>
        <begin position="1398"/>
        <end position="1415"/>
    </location>
</feature>
<keyword evidence="8" id="KW-0770">Synapse</keyword>
<dbReference type="PANTHER" id="PTHR47535">
    <property type="entry name" value="MUSCLE-SPECIFIC PROTEIN 300 KDA, ISOFORM G"/>
    <property type="match status" value="1"/>
</dbReference>
<dbReference type="SUPFAM" id="SSF63712">
    <property type="entry name" value="Nicotinic receptor ligand binding domain-like"/>
    <property type="match status" value="1"/>
</dbReference>
<evidence type="ECO:0000256" key="8">
    <source>
        <dbReference type="ARBA" id="ARBA00023018"/>
    </source>
</evidence>
<feature type="compositionally biased region" description="Gly residues" evidence="24">
    <location>
        <begin position="1346"/>
        <end position="1366"/>
    </location>
</feature>
<dbReference type="Pfam" id="PF10541">
    <property type="entry name" value="KASH"/>
    <property type="match status" value="1"/>
</dbReference>
<feature type="transmembrane region" description="Helical" evidence="23">
    <location>
        <begin position="1755"/>
        <end position="1780"/>
    </location>
</feature>
<sequence>MLARGTMPYLTKPLFLLFCLIVTGECRRHGHRVRRWTETVESAKHGPETAKHGPSLTKKPPDVTKNRKLKTEQLLKVDDHDFTMRPAFGGPAIPVGVDVQVESLDSISEVDMDFTMTLYLRHYWKDERLSFTSSTNKSMTFDGRLVKKIWVPDVFFVHSKRSFIHDTTTVNIMLRVFPDGHVLYSLRVTVTAACNMDFSRFPLDTQSCSLELESYAYTDEDLMLYWKSGDESLSTDDRISLSQFLIQKFHTTSRLAFYSSTGWYNRLYINFTLRRHIFFFLLQTYFPATLMVMLSWVSFWIDRRAVPARVSLGITTVLTMSTIITGVNASMPRVSYIKAVDIYLWVSFVFVFLSVLEYAAVNYLSTAQDRRERKIREEMRERARSQSLPCTCGMSQTRTMLLDGTYSEADTNSLAGYTSGTMGPEEDVEMPRDMMTEKQPPGEHTVVHLSASSELTTTKKKGIRALNIIQNTHAIDKCTGIGWCVQMTHQEQQEILFMERLEAALSWMQAVQERLRVNDNTQGPRAALEARLRETEKIHQSEHEGRVKMDKMLVAAEVLLQNGDQEARNITHARLKDLKALWEETCTFIIHCHSRIEWVWLHWSEYLKAYEEFEIWLVHVRRSLEPEVELQLGVKEKLWQVDNQRVLLSDVQSQALLLERLVDEAAALHNRIQDPSVDQNAQEQLQQAYNSIRDRAEERLSVLQKMAEEHQMYQSDVLKFQSWLVSKTKELNTLTETEDTAENKLRALQTLDDSVASEERTLQHIEGMAEAVRANTSPRGAEVVVEEAEELRLDWQRLRQSLCEAGEGLKSSMDSQSQYQSRCQRLGEDIVQLRALLHRLTRDLETARDGDRTRDLETARDGDRTRDLETAREGDRTRDLETAREGDRTEEQMVGQWRKYTNVRNTLLAEESQVEHLKAQLKELFRFSQDSRHLSDDVLAVVKEQQSVKCRAMKLCVESELGLRQVLQDPLHGFSQWSQLVSQVLESSAEVSEFSHIAMLVQNIERLLKHSLQLQDRLHLMQLKRDLLGSVFGSDRAESLMTELNATVRNRELLHSQLLQRKGRLQGLISRTKDFGDTYESIRNKLTLLRDRLISADSLQTDILAKKSHSDQLRVIKKDLEDCEAHITALETLVSSSSANRTQFEMLYGDWRILYKAIRVKVKESEECTGEHESFLESLLNVEKWLMIMRQKLESYRSSAGKWSVDNRQHEAERALGEFPEKELQLHQTEVQGQGVLERTSEEGRVHILRDMKHLRESWMALHDLSLNLFRLLNGHSSEDPDSDTQREMVRSQAGERPGPARELFPGEGGDMIKGRGSSSSREGAPEGSPGEGHGVWLSQSSGVGAVRGGRTGSGGRVEQGEGGESCGAEEGIWVEGGFEGSVEGMDLSEHGERQGSDRQTLGQQLSPMTLTLGGSQRRAQDNVSGSRDREREREREKERGGGEHSLGVEEVDSIVWRGGYGQGGEEETREGTTGMTSGHTGGRSTQGGGGGVVVGGSGSRSSGGSGVVGVSGSSSSGRTEEWVDEQRSRGMAEPLAMEVDIGLGSGSGLGHGSRGNYEEGTGEMRDHSGGGHLRHRGSFPPIKTRMEDSVMEGYTLSSQQGSARKTSGGLQGSCHHTTASVGATLSVGDYEDRRREFEAWLRKENDTLSGILNTEGPLSTKELKIRQNTLMTLRSSVDWGQEQFQLLLMPWAVAGARADRGAEDVGMEEIRYRWMIYKSKLKDVGDLKALLNVKQGAVGREEHTRTAKKKTPGLLYRVCWVALPLWLLLLALLLFAFFLPWMDEGSSCSLSNNFARSFNIMLRYDGPPPT</sequence>
<evidence type="ECO:0000256" key="19">
    <source>
        <dbReference type="ARBA" id="ARBA00031054"/>
    </source>
</evidence>
<dbReference type="PRINTS" id="PR00252">
    <property type="entry name" value="NRIONCHANNEL"/>
</dbReference>
<keyword evidence="10 22" id="KW-0472">Membrane</keyword>
<dbReference type="GO" id="GO:0005640">
    <property type="term" value="C:nuclear outer membrane"/>
    <property type="evidence" value="ECO:0007669"/>
    <property type="project" value="UniProtKB-SubCell"/>
</dbReference>
<dbReference type="PROSITE" id="PS00236">
    <property type="entry name" value="NEUROTR_ION_CHANNEL"/>
    <property type="match status" value="1"/>
</dbReference>
<evidence type="ECO:0000256" key="1">
    <source>
        <dbReference type="ARBA" id="ARBA00008619"/>
    </source>
</evidence>
<feature type="topological domain" description="Perinuclear space" evidence="22">
    <location>
        <begin position="1783"/>
        <end position="1811"/>
    </location>
</feature>
<feature type="compositionally biased region" description="Basic and acidic residues" evidence="24">
    <location>
        <begin position="1388"/>
        <end position="1397"/>
    </location>
</feature>
<keyword evidence="9 23" id="KW-0406">Ion transport</keyword>
<dbReference type="Proteomes" id="UP001356427">
    <property type="component" value="Unassembled WGS sequence"/>
</dbReference>
<comment type="catalytic activity">
    <reaction evidence="18">
        <text>chloride(in) = chloride(out)</text>
        <dbReference type="Rhea" id="RHEA:29823"/>
        <dbReference type="ChEBI" id="CHEBI:17996"/>
    </reaction>
</comment>
<dbReference type="InterPro" id="IPR057932">
    <property type="entry name" value="Spectrin_SYNE1_3"/>
</dbReference>
<name>A0AAN8LAR0_9TELE</name>
<dbReference type="CDD" id="cd19005">
    <property type="entry name" value="LGIC_ECD_GABAAR_rho"/>
    <property type="match status" value="1"/>
</dbReference>
<keyword evidence="3" id="KW-1003">Cell membrane</keyword>
<dbReference type="NCBIfam" id="TIGR00860">
    <property type="entry name" value="LIC"/>
    <property type="match status" value="1"/>
</dbReference>
<dbReference type="FunFam" id="2.70.170.10:FF:000007">
    <property type="entry name" value="Gamma-aminobutyric acid type A receptor rho2 subunit"/>
    <property type="match status" value="1"/>
</dbReference>
<feature type="compositionally biased region" description="Gly residues" evidence="24">
    <location>
        <begin position="1545"/>
        <end position="1554"/>
    </location>
</feature>
<evidence type="ECO:0000256" key="12">
    <source>
        <dbReference type="ARBA" id="ARBA00023173"/>
    </source>
</evidence>
<feature type="transmembrane region" description="Helical" evidence="23">
    <location>
        <begin position="310"/>
        <end position="330"/>
    </location>
</feature>
<keyword evidence="16" id="KW-0628">Postsynaptic cell membrane</keyword>
<dbReference type="InterPro" id="IPR052403">
    <property type="entry name" value="LINC-complex_assoc"/>
</dbReference>
<comment type="similarity">
    <text evidence="1">Belongs to the nesprin family.</text>
</comment>
<dbReference type="Pfam" id="PF02932">
    <property type="entry name" value="Neur_chan_memb"/>
    <property type="match status" value="1"/>
</dbReference>
<dbReference type="InterPro" id="IPR057933">
    <property type="entry name" value="SYNE3_dom"/>
</dbReference>
<dbReference type="InterPro" id="IPR036734">
    <property type="entry name" value="Neur_chan_lig-bd_sf"/>
</dbReference>
<dbReference type="InterPro" id="IPR006201">
    <property type="entry name" value="Neur_channel"/>
</dbReference>
<dbReference type="GO" id="GO:0005230">
    <property type="term" value="F:extracellular ligand-gated monoatomic ion channel activity"/>
    <property type="evidence" value="ECO:0007669"/>
    <property type="project" value="InterPro"/>
</dbReference>
<reference evidence="26 27" key="1">
    <citation type="submission" date="2021-04" db="EMBL/GenBank/DDBJ databases">
        <authorList>
            <person name="De Guttry C."/>
            <person name="Zahm M."/>
            <person name="Klopp C."/>
            <person name="Cabau C."/>
            <person name="Louis A."/>
            <person name="Berthelot C."/>
            <person name="Parey E."/>
            <person name="Roest Crollius H."/>
            <person name="Montfort J."/>
            <person name="Robinson-Rechavi M."/>
            <person name="Bucao C."/>
            <person name="Bouchez O."/>
            <person name="Gislard M."/>
            <person name="Lluch J."/>
            <person name="Milhes M."/>
            <person name="Lampietro C."/>
            <person name="Lopez Roques C."/>
            <person name="Donnadieu C."/>
            <person name="Braasch I."/>
            <person name="Desvignes T."/>
            <person name="Postlethwait J."/>
            <person name="Bobe J."/>
            <person name="Wedekind C."/>
            <person name="Guiguen Y."/>
        </authorList>
    </citation>
    <scope>NUCLEOTIDE SEQUENCE [LARGE SCALE GENOMIC DNA]</scope>
    <source>
        <strain evidence="26">Cs_M1</strain>
        <tissue evidence="26">Blood</tissue>
    </source>
</reference>
<dbReference type="InterPro" id="IPR006028">
    <property type="entry name" value="GABAA/Glycine_rcpt"/>
</dbReference>
<keyword evidence="11" id="KW-1015">Disulfide bond</keyword>
<evidence type="ECO:0000256" key="16">
    <source>
        <dbReference type="ARBA" id="ARBA00023257"/>
    </source>
</evidence>
<evidence type="ECO:0000256" key="11">
    <source>
        <dbReference type="ARBA" id="ARBA00023157"/>
    </source>
</evidence>
<evidence type="ECO:0000256" key="6">
    <source>
        <dbReference type="ARBA" id="ARBA00022737"/>
    </source>
</evidence>
<organism evidence="26 27">
    <name type="scientific">Coregonus suidteri</name>
    <dbReference type="NCBI Taxonomy" id="861788"/>
    <lineage>
        <taxon>Eukaryota</taxon>
        <taxon>Metazoa</taxon>
        <taxon>Chordata</taxon>
        <taxon>Craniata</taxon>
        <taxon>Vertebrata</taxon>
        <taxon>Euteleostomi</taxon>
        <taxon>Actinopterygii</taxon>
        <taxon>Neopterygii</taxon>
        <taxon>Teleostei</taxon>
        <taxon>Protacanthopterygii</taxon>
        <taxon>Salmoniformes</taxon>
        <taxon>Salmonidae</taxon>
        <taxon>Coregoninae</taxon>
        <taxon>Coregonus</taxon>
    </lineage>
</organism>
<evidence type="ECO:0000256" key="7">
    <source>
        <dbReference type="ARBA" id="ARBA00022989"/>
    </source>
</evidence>
<dbReference type="InterPro" id="IPR018159">
    <property type="entry name" value="Spectrin/alpha-actinin"/>
</dbReference>
<evidence type="ECO:0000256" key="3">
    <source>
        <dbReference type="ARBA" id="ARBA00022475"/>
    </source>
</evidence>
<dbReference type="InterPro" id="IPR018000">
    <property type="entry name" value="Neurotransmitter_ion_chnl_CS"/>
</dbReference>
<evidence type="ECO:0000256" key="18">
    <source>
        <dbReference type="ARBA" id="ARBA00024167"/>
    </source>
</evidence>
<dbReference type="InterPro" id="IPR036719">
    <property type="entry name" value="Neuro-gated_channel_TM_sf"/>
</dbReference>
<feature type="region of interest" description="Disordered" evidence="24">
    <location>
        <begin position="1383"/>
        <end position="1533"/>
    </location>
</feature>
<dbReference type="FunFam" id="1.20.58.390:FF:000005">
    <property type="entry name" value="Putative gamma-aminobutyric acid receptor subunit rho-2-like"/>
    <property type="match status" value="1"/>
</dbReference>
<dbReference type="SUPFAM" id="SSF46966">
    <property type="entry name" value="Spectrin repeat"/>
    <property type="match status" value="2"/>
</dbReference>
<evidence type="ECO:0000256" key="13">
    <source>
        <dbReference type="ARBA" id="ARBA00023180"/>
    </source>
</evidence>
<comment type="subcellular location">
    <subcellularLocation>
        <location evidence="21">Nucleus outer membrane</location>
        <topology evidence="21">Single-pass type IV membrane protein</topology>
    </subcellularLocation>
    <subcellularLocation>
        <location evidence="20">Postsynaptic cell membrane</location>
        <topology evidence="20">Multi-pass membrane protein</topology>
    </subcellularLocation>
</comment>
<dbReference type="SMART" id="SM00150">
    <property type="entry name" value="SPEC"/>
    <property type="match status" value="3"/>
</dbReference>
<dbReference type="Gene3D" id="1.20.58.60">
    <property type="match status" value="2"/>
</dbReference>
<feature type="compositionally biased region" description="Basic and acidic residues" evidence="24">
    <location>
        <begin position="38"/>
        <end position="51"/>
    </location>
</feature>
<feature type="compositionally biased region" description="Basic and acidic residues" evidence="24">
    <location>
        <begin position="849"/>
        <end position="891"/>
    </location>
</feature>
<keyword evidence="13" id="KW-0325">Glycoprotein</keyword>
<dbReference type="CDD" id="cd19059">
    <property type="entry name" value="LGIC_TM_GABAAR_rho"/>
    <property type="match status" value="1"/>
</dbReference>